<comment type="caution">
    <text evidence="3">The sequence shown here is derived from an EMBL/GenBank/DDBJ whole genome shotgun (WGS) entry which is preliminary data.</text>
</comment>
<dbReference type="PANTHER" id="PTHR47618:SF1">
    <property type="entry name" value="BIFUNCTIONAL OLIGORIBONUCLEASE AND PAP PHOSPHATASE NRNA"/>
    <property type="match status" value="1"/>
</dbReference>
<evidence type="ECO:0000259" key="1">
    <source>
        <dbReference type="Pfam" id="PF01368"/>
    </source>
</evidence>
<dbReference type="InterPro" id="IPR038763">
    <property type="entry name" value="DHH_sf"/>
</dbReference>
<reference evidence="3 4" key="1">
    <citation type="submission" date="2011-08" db="EMBL/GenBank/DDBJ databases">
        <title>The Genome Sequence of Johnsonella ignava ATCC 51276.</title>
        <authorList>
            <consortium name="The Broad Institute Genome Sequencing Platform"/>
            <person name="Earl A."/>
            <person name="Ward D."/>
            <person name="Feldgarden M."/>
            <person name="Gevers D."/>
            <person name="Izard J."/>
            <person name="Blanton J.M."/>
            <person name="Baranova O.V."/>
            <person name="Dewhirst F.E."/>
            <person name="Young S.K."/>
            <person name="Zeng Q."/>
            <person name="Gargeya S."/>
            <person name="Fitzgerald M."/>
            <person name="Haas B."/>
            <person name="Abouelleil A."/>
            <person name="Alvarado L."/>
            <person name="Arachchi H.M."/>
            <person name="Berlin A."/>
            <person name="Brown A."/>
            <person name="Chapman S.B."/>
            <person name="Chen Z."/>
            <person name="Dunbar C."/>
            <person name="Freedman E."/>
            <person name="Gearin G."/>
            <person name="Gellesch M."/>
            <person name="Goldberg J."/>
            <person name="Griggs A."/>
            <person name="Gujja S."/>
            <person name="Heiman D."/>
            <person name="Howarth C."/>
            <person name="Larson L."/>
            <person name="Lui A."/>
            <person name="MacDonald P.J.P."/>
            <person name="Montmayeur A."/>
            <person name="Murphy C."/>
            <person name="Neiman D."/>
            <person name="Pearson M."/>
            <person name="Priest M."/>
            <person name="Roberts A."/>
            <person name="Saif S."/>
            <person name="Shea T."/>
            <person name="Shenoy N."/>
            <person name="Sisk P."/>
            <person name="Stolte C."/>
            <person name="Sykes S."/>
            <person name="Wortman J."/>
            <person name="Nusbaum C."/>
            <person name="Birren B."/>
        </authorList>
    </citation>
    <scope>NUCLEOTIDE SEQUENCE [LARGE SCALE GENOMIC DNA]</scope>
    <source>
        <strain evidence="3 4">ATCC 51276</strain>
    </source>
</reference>
<feature type="domain" description="DDH" evidence="1">
    <location>
        <begin position="43"/>
        <end position="182"/>
    </location>
</feature>
<feature type="domain" description="DHHA1" evidence="2">
    <location>
        <begin position="245"/>
        <end position="326"/>
    </location>
</feature>
<dbReference type="InterPro" id="IPR003156">
    <property type="entry name" value="DHHA1_dom"/>
</dbReference>
<evidence type="ECO:0000313" key="4">
    <source>
        <dbReference type="Proteomes" id="UP000003011"/>
    </source>
</evidence>
<gene>
    <name evidence="3" type="ORF">HMPREF9333_01018</name>
</gene>
<dbReference type="AlphaFoldDB" id="G5GHH8"/>
<dbReference type="eggNOG" id="COG0618">
    <property type="taxonomic scope" value="Bacteria"/>
</dbReference>
<dbReference type="EMBL" id="ACZL01000016">
    <property type="protein sequence ID" value="EHI55803.1"/>
    <property type="molecule type" value="Genomic_DNA"/>
</dbReference>
<dbReference type="PATRIC" id="fig|679200.3.peg.1072"/>
<dbReference type="Pfam" id="PF02272">
    <property type="entry name" value="DHHA1"/>
    <property type="match status" value="1"/>
</dbReference>
<evidence type="ECO:0000259" key="2">
    <source>
        <dbReference type="Pfam" id="PF02272"/>
    </source>
</evidence>
<dbReference type="InterPro" id="IPR001667">
    <property type="entry name" value="DDH_dom"/>
</dbReference>
<organism evidence="3 4">
    <name type="scientific">Johnsonella ignava ATCC 51276</name>
    <dbReference type="NCBI Taxonomy" id="679200"/>
    <lineage>
        <taxon>Bacteria</taxon>
        <taxon>Bacillati</taxon>
        <taxon>Bacillota</taxon>
        <taxon>Clostridia</taxon>
        <taxon>Lachnospirales</taxon>
        <taxon>Lachnospiraceae</taxon>
        <taxon>Johnsonella</taxon>
    </lineage>
</organism>
<accession>G5GHH8</accession>
<dbReference type="SUPFAM" id="SSF64182">
    <property type="entry name" value="DHH phosphoesterases"/>
    <property type="match status" value="1"/>
</dbReference>
<dbReference type="Pfam" id="PF01368">
    <property type="entry name" value="DHH"/>
    <property type="match status" value="1"/>
</dbReference>
<name>G5GHH8_9FIRM</name>
<evidence type="ECO:0000313" key="3">
    <source>
        <dbReference type="EMBL" id="EHI55803.1"/>
    </source>
</evidence>
<sequence>MENFIKRDTNISNQSISGKILTESQLNEARKKFKEFLSGAGSVAVSGHVRPDGDCIGSCLAVYNYIKNNYHSTKVQVFLEKPAAKFSYLNGYYEIKTEVPKDYRPDLFICLDAASSERLGFSEKILKNAAITLGIDHHVTNTKFTGISIVEDDASSTCELLYKIFDKQGIDKNTAECLYTGIIHDTGVFKYRCTSTFTMEAAAELISKGVDFSNIIDKSYYKKTYRQNQILGRALLESIIFFGGKCIYSVVNRKIMDFYGVDGKDLDGIIDQLRNTEGIEVALFMYEIEPHVYKVSMRSVDKVDVSGIARQFGGGGHQRAAAFTMAGSPHDIVNNISSRLVPVLGDV</sequence>
<dbReference type="Gene3D" id="3.90.1640.10">
    <property type="entry name" value="inorganic pyrophosphatase (n-terminal core)"/>
    <property type="match status" value="1"/>
</dbReference>
<proteinExistence type="predicted"/>
<dbReference type="STRING" id="679200.HMPREF9333_01018"/>
<dbReference type="GO" id="GO:0003676">
    <property type="term" value="F:nucleic acid binding"/>
    <property type="evidence" value="ECO:0007669"/>
    <property type="project" value="InterPro"/>
</dbReference>
<keyword evidence="4" id="KW-1185">Reference proteome</keyword>
<dbReference type="HOGENOM" id="CLU_039720_0_0_9"/>
<dbReference type="InterPro" id="IPR051319">
    <property type="entry name" value="Oligoribo/pAp-PDE_c-di-AMP_PDE"/>
</dbReference>
<dbReference type="Gene3D" id="3.10.310.30">
    <property type="match status" value="1"/>
</dbReference>
<protein>
    <recommendedName>
        <fullName evidence="5">DHHA1 domain-containing protein</fullName>
    </recommendedName>
</protein>
<dbReference type="Proteomes" id="UP000003011">
    <property type="component" value="Unassembled WGS sequence"/>
</dbReference>
<evidence type="ECO:0008006" key="5">
    <source>
        <dbReference type="Google" id="ProtNLM"/>
    </source>
</evidence>
<dbReference type="PANTHER" id="PTHR47618">
    <property type="entry name" value="BIFUNCTIONAL OLIGORIBONUCLEASE AND PAP PHOSPHATASE NRNA"/>
    <property type="match status" value="1"/>
</dbReference>